<evidence type="ECO:0000313" key="2">
    <source>
        <dbReference type="EMBL" id="ABF39793.1"/>
    </source>
</evidence>
<evidence type="ECO:0000259" key="1">
    <source>
        <dbReference type="Pfam" id="PF13302"/>
    </source>
</evidence>
<protein>
    <submittedName>
        <fullName evidence="2">Acetyltransferase including N-acetylases of ribosomal proteins</fullName>
    </submittedName>
</protein>
<proteinExistence type="predicted"/>
<dbReference type="InterPro" id="IPR016181">
    <property type="entry name" value="Acyl_CoA_acyltransferase"/>
</dbReference>
<sequence>MALWRLWYRKNGDPVMNPRVILTTERLVLRHWRSEDREPFARMNADPIVMRFMPAVLSREESDALVDRIEEHFRQRGHGPYAVELRENGTFIGYTGLYVPTFTAPFTPCIDIAWRLDCAHWNRGFATEAARAVAEDGFSETRDRGSRLVYCAGESSVATGDGEDRYDARSRR</sequence>
<feature type="domain" description="N-acetyltransferase" evidence="1">
    <location>
        <begin position="26"/>
        <end position="141"/>
    </location>
</feature>
<dbReference type="EnsemblBacteria" id="ABF39793">
    <property type="protein sequence ID" value="ABF39793"/>
    <property type="gene ID" value="Acid345_0788"/>
</dbReference>
<dbReference type="STRING" id="204669.Acid345_0788"/>
<accession>Q1ITK7</accession>
<keyword evidence="3" id="KW-1185">Reference proteome</keyword>
<dbReference type="InterPro" id="IPR000182">
    <property type="entry name" value="GNAT_dom"/>
</dbReference>
<reference evidence="2 3" key="1">
    <citation type="journal article" date="2009" name="Appl. Environ. Microbiol.">
        <title>Three genomes from the phylum Acidobacteria provide insight into the lifestyles of these microorganisms in soils.</title>
        <authorList>
            <person name="Ward N.L."/>
            <person name="Challacombe J.F."/>
            <person name="Janssen P.H."/>
            <person name="Henrissat B."/>
            <person name="Coutinho P.M."/>
            <person name="Wu M."/>
            <person name="Xie G."/>
            <person name="Haft D.H."/>
            <person name="Sait M."/>
            <person name="Badger J."/>
            <person name="Barabote R.D."/>
            <person name="Bradley B."/>
            <person name="Brettin T.S."/>
            <person name="Brinkac L.M."/>
            <person name="Bruce D."/>
            <person name="Creasy T."/>
            <person name="Daugherty S.C."/>
            <person name="Davidsen T.M."/>
            <person name="DeBoy R.T."/>
            <person name="Detter J.C."/>
            <person name="Dodson R.J."/>
            <person name="Durkin A.S."/>
            <person name="Ganapathy A."/>
            <person name="Gwinn-Giglio M."/>
            <person name="Han C.S."/>
            <person name="Khouri H."/>
            <person name="Kiss H."/>
            <person name="Kothari S.P."/>
            <person name="Madupu R."/>
            <person name="Nelson K.E."/>
            <person name="Nelson W.C."/>
            <person name="Paulsen I."/>
            <person name="Penn K."/>
            <person name="Ren Q."/>
            <person name="Rosovitz M.J."/>
            <person name="Selengut J.D."/>
            <person name="Shrivastava S."/>
            <person name="Sullivan S.A."/>
            <person name="Tapia R."/>
            <person name="Thompson L.S."/>
            <person name="Watkins K.L."/>
            <person name="Yang Q."/>
            <person name="Yu C."/>
            <person name="Zafar N."/>
            <person name="Zhou L."/>
            <person name="Kuske C.R."/>
        </authorList>
    </citation>
    <scope>NUCLEOTIDE SEQUENCE [LARGE SCALE GENOMIC DNA]</scope>
    <source>
        <strain evidence="2 3">Ellin345</strain>
    </source>
</reference>
<dbReference type="PANTHER" id="PTHR43792:SF1">
    <property type="entry name" value="N-ACETYLTRANSFERASE DOMAIN-CONTAINING PROTEIN"/>
    <property type="match status" value="1"/>
</dbReference>
<dbReference type="Proteomes" id="UP000002432">
    <property type="component" value="Chromosome"/>
</dbReference>
<dbReference type="PANTHER" id="PTHR43792">
    <property type="entry name" value="GNAT FAMILY, PUTATIVE (AFU_ORTHOLOGUE AFUA_3G00765)-RELATED-RELATED"/>
    <property type="match status" value="1"/>
</dbReference>
<dbReference type="EMBL" id="CP000360">
    <property type="protein sequence ID" value="ABF39793.1"/>
    <property type="molecule type" value="Genomic_DNA"/>
</dbReference>
<evidence type="ECO:0000313" key="3">
    <source>
        <dbReference type="Proteomes" id="UP000002432"/>
    </source>
</evidence>
<name>Q1ITK7_KORVE</name>
<dbReference type="KEGG" id="aba:Acid345_0788"/>
<dbReference type="InterPro" id="IPR051531">
    <property type="entry name" value="N-acetyltransferase"/>
</dbReference>
<dbReference type="Pfam" id="PF13302">
    <property type="entry name" value="Acetyltransf_3"/>
    <property type="match status" value="1"/>
</dbReference>
<dbReference type="GO" id="GO:0016747">
    <property type="term" value="F:acyltransferase activity, transferring groups other than amino-acyl groups"/>
    <property type="evidence" value="ECO:0007669"/>
    <property type="project" value="InterPro"/>
</dbReference>
<dbReference type="eggNOG" id="COG1670">
    <property type="taxonomic scope" value="Bacteria"/>
</dbReference>
<dbReference type="SUPFAM" id="SSF55729">
    <property type="entry name" value="Acyl-CoA N-acyltransferases (Nat)"/>
    <property type="match status" value="1"/>
</dbReference>
<dbReference type="HOGENOM" id="CLU_013985_3_1_0"/>
<dbReference type="Gene3D" id="3.40.630.30">
    <property type="match status" value="1"/>
</dbReference>
<dbReference type="AlphaFoldDB" id="Q1ITK7"/>
<gene>
    <name evidence="2" type="ordered locus">Acid345_0788</name>
</gene>
<organism evidence="2 3">
    <name type="scientific">Koribacter versatilis (strain Ellin345)</name>
    <dbReference type="NCBI Taxonomy" id="204669"/>
    <lineage>
        <taxon>Bacteria</taxon>
        <taxon>Pseudomonadati</taxon>
        <taxon>Acidobacteriota</taxon>
        <taxon>Terriglobia</taxon>
        <taxon>Terriglobales</taxon>
        <taxon>Candidatus Korobacteraceae</taxon>
        <taxon>Candidatus Korobacter</taxon>
    </lineage>
</organism>